<name>A0ABS2CHS6_9NEIS</name>
<evidence type="ECO:0000313" key="1">
    <source>
        <dbReference type="EMBL" id="MBM5572931.1"/>
    </source>
</evidence>
<gene>
    <name evidence="1" type="ORF">GM173_15270</name>
</gene>
<reference evidence="1 2" key="1">
    <citation type="submission" date="2019-11" db="EMBL/GenBank/DDBJ databases">
        <title>Novel Deefgea species.</title>
        <authorList>
            <person name="Han J.-H."/>
        </authorList>
    </citation>
    <scope>NUCLEOTIDE SEQUENCE [LARGE SCALE GENOMIC DNA]</scope>
    <source>
        <strain evidence="1 2">LMG 24817</strain>
    </source>
</reference>
<evidence type="ECO:0000313" key="2">
    <source>
        <dbReference type="Proteomes" id="UP001195660"/>
    </source>
</evidence>
<comment type="caution">
    <text evidence="1">The sequence shown here is derived from an EMBL/GenBank/DDBJ whole genome shotgun (WGS) entry which is preliminary data.</text>
</comment>
<dbReference type="EMBL" id="WOFE01000013">
    <property type="protein sequence ID" value="MBM5572931.1"/>
    <property type="molecule type" value="Genomic_DNA"/>
</dbReference>
<protein>
    <recommendedName>
        <fullName evidence="3">BTB domain-containing protein</fullName>
    </recommendedName>
</protein>
<evidence type="ECO:0008006" key="3">
    <source>
        <dbReference type="Google" id="ProtNLM"/>
    </source>
</evidence>
<dbReference type="Proteomes" id="UP001195660">
    <property type="component" value="Unassembled WGS sequence"/>
</dbReference>
<sequence length="109" mass="12232">MAEIKLKRTTWRGAILLEGTEPLMVKVSQASENQLELTSPNALPLDVVMRFYLDVLDASRKNHEYIPMKVKVAESVLVASAHVFRSKLKITQIDEKPLAMLKTALDALN</sequence>
<keyword evidence="2" id="KW-1185">Reference proteome</keyword>
<organism evidence="1 2">
    <name type="scientific">Deefgea chitinilytica</name>
    <dbReference type="NCBI Taxonomy" id="570276"/>
    <lineage>
        <taxon>Bacteria</taxon>
        <taxon>Pseudomonadati</taxon>
        <taxon>Pseudomonadota</taxon>
        <taxon>Betaproteobacteria</taxon>
        <taxon>Neisseriales</taxon>
        <taxon>Chitinibacteraceae</taxon>
        <taxon>Deefgea</taxon>
    </lineage>
</organism>
<proteinExistence type="predicted"/>
<dbReference type="RefSeq" id="WP_203572259.1">
    <property type="nucleotide sequence ID" value="NZ_WOFE01000013.1"/>
</dbReference>
<accession>A0ABS2CHS6</accession>